<feature type="region of interest" description="Disordered" evidence="2">
    <location>
        <begin position="1"/>
        <end position="82"/>
    </location>
</feature>
<feature type="compositionally biased region" description="Basic and acidic residues" evidence="2">
    <location>
        <begin position="449"/>
        <end position="459"/>
    </location>
</feature>
<evidence type="ECO:0000259" key="4">
    <source>
        <dbReference type="SMART" id="SM00233"/>
    </source>
</evidence>
<feature type="domain" description="PH" evidence="4">
    <location>
        <begin position="513"/>
        <end position="642"/>
    </location>
</feature>
<feature type="region of interest" description="Disordered" evidence="2">
    <location>
        <begin position="299"/>
        <end position="493"/>
    </location>
</feature>
<proteinExistence type="predicted"/>
<feature type="compositionally biased region" description="Low complexity" evidence="2">
    <location>
        <begin position="347"/>
        <end position="385"/>
    </location>
</feature>
<feature type="compositionally biased region" description="Low complexity" evidence="2">
    <location>
        <begin position="816"/>
        <end position="827"/>
    </location>
</feature>
<accession>A0A4V3XJ65</accession>
<feature type="region of interest" description="Disordered" evidence="2">
    <location>
        <begin position="1529"/>
        <end position="1647"/>
    </location>
</feature>
<dbReference type="OrthoDB" id="5397701at2759"/>
<protein>
    <recommendedName>
        <fullName evidence="4">PH domain-containing protein</fullName>
    </recommendedName>
</protein>
<keyword evidence="3" id="KW-0472">Membrane</keyword>
<feature type="transmembrane region" description="Helical" evidence="3">
    <location>
        <begin position="1972"/>
        <end position="1994"/>
    </location>
</feature>
<feature type="region of interest" description="Disordered" evidence="2">
    <location>
        <begin position="158"/>
        <end position="228"/>
    </location>
</feature>
<feature type="compositionally biased region" description="Basic and acidic residues" evidence="2">
    <location>
        <begin position="2414"/>
        <end position="2424"/>
    </location>
</feature>
<feature type="compositionally biased region" description="Low complexity" evidence="2">
    <location>
        <begin position="299"/>
        <end position="328"/>
    </location>
</feature>
<feature type="transmembrane region" description="Helical" evidence="3">
    <location>
        <begin position="2006"/>
        <end position="2025"/>
    </location>
</feature>
<evidence type="ECO:0000313" key="6">
    <source>
        <dbReference type="Proteomes" id="UP000308730"/>
    </source>
</evidence>
<feature type="coiled-coil region" evidence="1">
    <location>
        <begin position="2461"/>
        <end position="2532"/>
    </location>
</feature>
<feature type="coiled-coil region" evidence="1">
    <location>
        <begin position="2565"/>
        <end position="2610"/>
    </location>
</feature>
<feature type="region of interest" description="Disordered" evidence="2">
    <location>
        <begin position="1110"/>
        <end position="1236"/>
    </location>
</feature>
<feature type="compositionally biased region" description="Low complexity" evidence="2">
    <location>
        <begin position="954"/>
        <end position="968"/>
    </location>
</feature>
<reference evidence="5 6" key="1">
    <citation type="submission" date="2019-02" db="EMBL/GenBank/DDBJ databases">
        <title>Genome sequencing of the rare red list fungi Antrodiella citrinella (Flaviporus citrinellus).</title>
        <authorList>
            <person name="Buettner E."/>
            <person name="Kellner H."/>
        </authorList>
    </citation>
    <scope>NUCLEOTIDE SEQUENCE [LARGE SCALE GENOMIC DNA]</scope>
    <source>
        <strain evidence="5 6">DSM 108506</strain>
    </source>
</reference>
<sequence length="2974" mass="324963">MTDYSSTEPSTAGPRSPLFGTATFSTLSATQTPLSPSYLSSTNRSLTPTPSSYDSDDVSSGRQMRRINVSPTPSRTSYTYTYDDDSYDEENEVAASLNLIDDELDDAITSWSGGPSPYTSSTTPVDSYLSQTPQDIYSSSSTLLDRDRRVLSTISEHTENVSSRPVSFAQSGAQSGSRPITMYSSNSGEHRRSATLADITTPIAHVRSSTDPDAREATSRRDATPAPGRVGQLVASFEQNASPGYLQGHTRTASAPSGPRSPSPYATTSQSMPTLSFTATTTGYGYSSATGYGTTTGTTTGYGSGYSSRPSSPTKSRSGSSVGGSSLMSPPPYAGTSMSGDFRIPPSSYTRSTTGTGTYTDTVTNSNTFTNTFTTMSGTVTGTPTASSLRRPQTSPRSPLTSVRNIVAAWKERTPSLNKSTRSALSTSTSPPQAGGSGEGLFSVRRRAERGSIRLRDRAMGGGRRASGSDVSAGPNGPRSPRSGTQSSSGLYPPPFDLAELGQFANAEPTQEPLRIGELWYLNVHALEPYRWQRCQALLYPHMLLLSWIAPGGGRGIVTLDLLNCTEVRSAPSPTHREASDDVGTLAAKEQSRVTQEGEPDLAQILSPFHLMYADGVERLGAESPRERVRWVNAIWEALNRSVTAVDPSGTRSPTGSIRTINSFTSSASSHSGSGSGSASTMYKPPFDSIPDMSDLHSLSGSSTVSRRRSLVSGHHTRTIDDSVVSGQSYIYPGDPRVIGPSRSSSLRRTTSLTDLDAAFDSALRRRREAQPGLGFGMGLVGLATDGSPVTISSGPRLGRDVRITPPPSRPRSRVRPSSSETSSYLSDEAFFSAPSGSGTRTQTSSFYSSSSFTHNLTSTAEGTFSSKTAGLSTDLDLTSTSATQIVPSTLSYRGTDSASMLGDSHDSRSDTQTPYSSSTLSRSGGFRRRSRASSRSYSTSDYTHSEETDKENSNSNSYTYSASRSTTPGRFTSEMSTLESYDYTLTTSRSQTPTRSYSTSRTPSQLADEEEVEAQRSSVSSEYATAKSPATSYMSLPHIPSLLDYETAEVCSTEYETAEKYETEHSFTEFETADPCVTEPTSEYVTCDICSTDVSSEFHTAQCQCQKDEPAASEEDVSIRIPSPIPTIPSTIGEEESSLGYRDLRPEEIPLPESSYEPSEISGLTEPDWPAPPSPPMLSPPSVSVSESISLPTPSEIGPPPPDIRLSLSSVSTPTETSVTPTSSSELTPSDPSTLGPQPSVCIGLHVGGVVFADTDHGGKFDNAFCAPGIHSLFIAYADAFHCVTAAKRTLAYASVVVEVCHFVDEDAVVSVYCVFDVDELLDILPQYLYDINGNRSDVDRDIMNNIRDIRDELMDISDHLRRQVTLANLRDLLDGLRQQHDGLLDGQRSTHHILGEILNRRAHDDVETRERVRRLEDMVQRLLSMAEMTPQPAAPPPVSMPAPRSEARETASDVSSQTSSYLERFQRFREEADRARQEIAPLHMPMPIRAGPSFDEQIAQILAPGPLPAQAPIQPPPELVPLVYRPGPTPVRFTDGPRGPVPRTARPPRRAAPHPPADDGEAFPPVIPFRADRPVTPGRPVSTIPDNGDIDFLREVQARREARRGQRRPDQPDGGSTTTPTRGPRERPSTAPPAPSELGGRDARAGSERWYTAPRPQEPTVVADAPAGQAAPVVPPPPMMYDAATAPAAAPPVPPPPTILEVPTFDDILTLLRENRHAHVATIDQQREMMRYLRGLNEWLERDVRDRQNEMRSVTERIRELNNLVGTLLEPRPEGPGPVGAQVVPPPPTIITPGVVAAVATHRNRLSTSTWTALKVLSVMKVLPAQPLYLLLRSSSQVPVNRVWKLDQVFKPLIHQSSYKHLNPGVFQMFIDRILVVVVHRIETAGIIALDDTAIVVGGTHLLGGTILGNATGPHEADIVVVVHPDILNAAAVHEDCIVKNAPPVDARTVVTILPVALLVAATLAKETRAVLPVALPVALPVVLPVVLLVVLPVVPILAKEIKVILLVVVPTLSLSVFEYLPLGDILSVVLNLCLMLPGHLYAKLAVTSPSRRSRIVIRSDSPGSRRERPPTIVPIGHDPRAEGVAYVRSDASRRGRRDERDERMRRPSEVSRRPHSIYEEPTPATEPGELPPSPGANLDEYEDVFSRDDHPGVIPPRQPSYVPSQVPSRVPARPRTPRSDLREQILSQHPDTPVIPYVPTIAPSVSPTVQGYETPTRVAEPIPMPTAEPPMRMPEPIPRVELAGPPQPAGPPPDVYSPTVRVAPSPPLPVVLPPSHAPSIYPGDLGYADAERERADRFDELQGRLAELNDAAVEAEDRRDTTFRDHEDERERLFANNEQRRDQESAQTRGEIIRLLEERLAAIPFLPAPPQRPAEGEGAEGEGTVVEGEEPPAGPAGPAGPTTRTPSVHSFPDEDERRSFRDQVTSAASDAAVQFADTIRETVRLEREEMAREREADRVDRERVMAELAEERRNLKEEQDARIRQLEEELAAARTECENEKAMRISEENQRHELERAQDNERAERFEQQLSQVTDIVSEQRDDTIQKRQEQDQRWQEKMARMTAQEDKMNRMMELMAEMREDKEEEKERQTQEQQALRDEVRRFAEELSVFRGDVQQNMRQLMDDIRLELSAQQDITMEAVRATAREQVPYNIQRYLDDFSKQLAIEVSTLLRETGRVHSQLRGMQAEIGHIYIEKSKLGLDGRPDGWVPPGCAPAAPAEPELPVEPETAEEPITARPAWRNVQQRKSRRSRGAAAAAQAPAPSIAPTMSMGPMPPMPPVAYEQRHSFTPWRQSFPDPDRPDLFYHLFHPPPSSTPVYALSFLPHAPAFIRSRTVLGWLPAGASGGEDGAGLNDFKENSAFRTLLHEAVQSALTDDVDDVQRNGATQTQQGWMHINDERNIPALGRIGDPDDIIASVRVEEGKILAETYQPMPSYRLCTSDGILKLTDGLAVRLRERLEAEAQRELAEPSS</sequence>
<keyword evidence="3" id="KW-0812">Transmembrane</keyword>
<feature type="compositionally biased region" description="Polar residues" evidence="2">
    <location>
        <begin position="386"/>
        <end position="404"/>
    </location>
</feature>
<feature type="compositionally biased region" description="Basic and acidic residues" evidence="2">
    <location>
        <begin position="2318"/>
        <end position="2347"/>
    </location>
</feature>
<feature type="region of interest" description="Disordered" evidence="2">
    <location>
        <begin position="2315"/>
        <end position="2353"/>
    </location>
</feature>
<feature type="region of interest" description="Disordered" evidence="2">
    <location>
        <begin position="2058"/>
        <end position="2181"/>
    </location>
</feature>
<feature type="compositionally biased region" description="Low complexity" evidence="2">
    <location>
        <begin position="984"/>
        <end position="1006"/>
    </location>
</feature>
<feature type="compositionally biased region" description="Low complexity" evidence="2">
    <location>
        <begin position="1181"/>
        <end position="1193"/>
    </location>
</feature>
<feature type="region of interest" description="Disordered" evidence="2">
    <location>
        <begin position="786"/>
        <end position="852"/>
    </location>
</feature>
<feature type="compositionally biased region" description="Low complexity" evidence="2">
    <location>
        <begin position="666"/>
        <end position="680"/>
    </location>
</feature>
<dbReference type="EMBL" id="SGPM01000036">
    <property type="protein sequence ID" value="THH31833.1"/>
    <property type="molecule type" value="Genomic_DNA"/>
</dbReference>
<dbReference type="PANTHER" id="PTHR37331:SF1">
    <property type="entry name" value="YALI0F11671P"/>
    <property type="match status" value="1"/>
</dbReference>
<feature type="compositionally biased region" description="Pro residues" evidence="2">
    <location>
        <begin position="1170"/>
        <end position="1180"/>
    </location>
</feature>
<dbReference type="PANTHER" id="PTHR37331">
    <property type="entry name" value="YALI0F11671P"/>
    <property type="match status" value="1"/>
</dbReference>
<feature type="compositionally biased region" description="Low complexity" evidence="2">
    <location>
        <begin position="916"/>
        <end position="925"/>
    </location>
</feature>
<organism evidence="5 6">
    <name type="scientific">Antrodiella citrinella</name>
    <dbReference type="NCBI Taxonomy" id="2447956"/>
    <lineage>
        <taxon>Eukaryota</taxon>
        <taxon>Fungi</taxon>
        <taxon>Dikarya</taxon>
        <taxon>Basidiomycota</taxon>
        <taxon>Agaricomycotina</taxon>
        <taxon>Agaricomycetes</taxon>
        <taxon>Polyporales</taxon>
        <taxon>Steccherinaceae</taxon>
        <taxon>Antrodiella</taxon>
    </lineage>
</organism>
<feature type="compositionally biased region" description="Polar residues" evidence="2">
    <location>
        <begin position="835"/>
        <end position="844"/>
    </location>
</feature>
<feature type="compositionally biased region" description="Basic and acidic residues" evidence="2">
    <location>
        <begin position="208"/>
        <end position="223"/>
    </location>
</feature>
<feature type="region of interest" description="Disordered" evidence="2">
    <location>
        <begin position="645"/>
        <end position="715"/>
    </location>
</feature>
<dbReference type="InterPro" id="IPR001849">
    <property type="entry name" value="PH_domain"/>
</dbReference>
<evidence type="ECO:0000313" key="5">
    <source>
        <dbReference type="EMBL" id="THH31833.1"/>
    </source>
</evidence>
<feature type="compositionally biased region" description="Low complexity" evidence="2">
    <location>
        <begin position="2756"/>
        <end position="2773"/>
    </location>
</feature>
<evidence type="ECO:0000256" key="1">
    <source>
        <dbReference type="SAM" id="Coils"/>
    </source>
</evidence>
<feature type="compositionally biased region" description="Pro residues" evidence="2">
    <location>
        <begin position="2248"/>
        <end position="2258"/>
    </location>
</feature>
<feature type="region of interest" description="Disordered" evidence="2">
    <location>
        <begin position="1431"/>
        <end position="1462"/>
    </location>
</feature>
<feature type="region of interest" description="Disordered" evidence="2">
    <location>
        <begin position="894"/>
        <end position="1024"/>
    </location>
</feature>
<comment type="caution">
    <text evidence="5">The sequence shown here is derived from an EMBL/GenBank/DDBJ whole genome shotgun (WGS) entry which is preliminary data.</text>
</comment>
<feature type="compositionally biased region" description="Pro residues" evidence="2">
    <location>
        <begin position="2225"/>
        <end position="2240"/>
    </location>
</feature>
<keyword evidence="3" id="KW-1133">Transmembrane helix</keyword>
<feature type="region of interest" description="Disordered" evidence="2">
    <location>
        <begin position="243"/>
        <end position="272"/>
    </location>
</feature>
<feature type="compositionally biased region" description="Polar residues" evidence="2">
    <location>
        <begin position="415"/>
        <end position="432"/>
    </location>
</feature>
<feature type="compositionally biased region" description="Polar residues" evidence="2">
    <location>
        <begin position="160"/>
        <end position="187"/>
    </location>
</feature>
<keyword evidence="6" id="KW-1185">Reference proteome</keyword>
<dbReference type="SMART" id="SM00233">
    <property type="entry name" value="PH"/>
    <property type="match status" value="1"/>
</dbReference>
<feature type="compositionally biased region" description="Basic and acidic residues" evidence="2">
    <location>
        <begin position="944"/>
        <end position="953"/>
    </location>
</feature>
<feature type="compositionally biased region" description="Polar residues" evidence="2">
    <location>
        <begin position="650"/>
        <end position="665"/>
    </location>
</feature>
<feature type="region of interest" description="Disordered" evidence="2">
    <location>
        <begin position="2732"/>
        <end position="2773"/>
    </location>
</feature>
<feature type="compositionally biased region" description="Low complexity" evidence="2">
    <location>
        <begin position="70"/>
        <end position="81"/>
    </location>
</feature>
<dbReference type="SUPFAM" id="SSF50729">
    <property type="entry name" value="PH domain-like"/>
    <property type="match status" value="1"/>
</dbReference>
<feature type="compositionally biased region" description="Polar residues" evidence="2">
    <location>
        <begin position="1"/>
        <end position="10"/>
    </location>
</feature>
<feature type="compositionally biased region" description="Basic and acidic residues" evidence="2">
    <location>
        <begin position="2093"/>
        <end position="2121"/>
    </location>
</feature>
<evidence type="ECO:0000256" key="3">
    <source>
        <dbReference type="SAM" id="Phobius"/>
    </source>
</evidence>
<feature type="compositionally biased region" description="Polar residues" evidence="2">
    <location>
        <begin position="22"/>
        <end position="62"/>
    </location>
</feature>
<feature type="compositionally biased region" description="Low complexity" evidence="2">
    <location>
        <begin position="253"/>
        <end position="266"/>
    </location>
</feature>
<feature type="compositionally biased region" description="Basic and acidic residues" evidence="2">
    <location>
        <begin position="1593"/>
        <end position="1613"/>
    </location>
</feature>
<feature type="region of interest" description="Disordered" evidence="2">
    <location>
        <begin position="2367"/>
        <end position="2433"/>
    </location>
</feature>
<keyword evidence="1" id="KW-0175">Coiled coil</keyword>
<name>A0A4V3XJ65_9APHY</name>
<dbReference type="Proteomes" id="UP000308730">
    <property type="component" value="Unassembled WGS sequence"/>
</dbReference>
<feature type="region of interest" description="Disordered" evidence="2">
    <location>
        <begin position="2212"/>
        <end position="2263"/>
    </location>
</feature>
<feature type="compositionally biased region" description="Low complexity" evidence="2">
    <location>
        <begin position="1207"/>
        <end position="1236"/>
    </location>
</feature>
<gene>
    <name evidence="5" type="ORF">EUX98_g2343</name>
</gene>
<feature type="compositionally biased region" description="Polar residues" evidence="2">
    <location>
        <begin position="969"/>
        <end position="980"/>
    </location>
</feature>
<evidence type="ECO:0000256" key="2">
    <source>
        <dbReference type="SAM" id="MobiDB-lite"/>
    </source>
</evidence>